<accession>A0A314UEC6</accession>
<evidence type="ECO:0000313" key="1">
    <source>
        <dbReference type="EMBL" id="PQM35855.1"/>
    </source>
</evidence>
<dbReference type="AlphaFoldDB" id="A0A314UEC6"/>
<comment type="caution">
    <text evidence="1">The sequence shown here is derived from an EMBL/GenBank/DDBJ whole genome shotgun (WGS) entry which is preliminary data.</text>
</comment>
<dbReference type="Proteomes" id="UP000250321">
    <property type="component" value="Unassembled WGS sequence"/>
</dbReference>
<reference evidence="1 2" key="1">
    <citation type="submission" date="2018-02" db="EMBL/GenBank/DDBJ databases">
        <title>Draft genome of wild Prunus yedoensis var. nudiflora.</title>
        <authorList>
            <person name="Baek S."/>
            <person name="Kim J.-H."/>
            <person name="Choi K."/>
            <person name="Kim G.-B."/>
            <person name="Cho A."/>
            <person name="Jang H."/>
            <person name="Shin C.-H."/>
            <person name="Yu H.-J."/>
            <person name="Mun J.-H."/>
        </authorList>
    </citation>
    <scope>NUCLEOTIDE SEQUENCE [LARGE SCALE GENOMIC DNA]</scope>
    <source>
        <strain evidence="2">cv. Jeju island</strain>
        <tissue evidence="1">Leaf</tissue>
    </source>
</reference>
<keyword evidence="2" id="KW-1185">Reference proteome</keyword>
<name>A0A314UEC6_PRUYE</name>
<dbReference type="EMBL" id="PJQY01003616">
    <property type="protein sequence ID" value="PQM35855.1"/>
    <property type="molecule type" value="Genomic_DNA"/>
</dbReference>
<evidence type="ECO:0000313" key="2">
    <source>
        <dbReference type="Proteomes" id="UP000250321"/>
    </source>
</evidence>
<organism evidence="1 2">
    <name type="scientific">Prunus yedoensis var. nudiflora</name>
    <dbReference type="NCBI Taxonomy" id="2094558"/>
    <lineage>
        <taxon>Eukaryota</taxon>
        <taxon>Viridiplantae</taxon>
        <taxon>Streptophyta</taxon>
        <taxon>Embryophyta</taxon>
        <taxon>Tracheophyta</taxon>
        <taxon>Spermatophyta</taxon>
        <taxon>Magnoliopsida</taxon>
        <taxon>eudicotyledons</taxon>
        <taxon>Gunneridae</taxon>
        <taxon>Pentapetalae</taxon>
        <taxon>rosids</taxon>
        <taxon>fabids</taxon>
        <taxon>Rosales</taxon>
        <taxon>Rosaceae</taxon>
        <taxon>Amygdaloideae</taxon>
        <taxon>Amygdaleae</taxon>
        <taxon>Prunus</taxon>
    </lineage>
</organism>
<proteinExistence type="predicted"/>
<protein>
    <submittedName>
        <fullName evidence="1">Uncharacterized protein</fullName>
    </submittedName>
</protein>
<gene>
    <name evidence="1" type="ORF">Pyn_34469</name>
</gene>
<sequence length="147" mass="16634">MDNGYLETMVMVWICRNPSTLEGQQALAGQSVLVGLSFSRMSIEDFAMLVWEPSPLVGRLVLGHMVVYDSSVWFSQTIPMLNCFPWVHDVHYHMYLPLDIDSWICWNPCTIGGVFRRLLVGQSARVGLFTDARELRILLCGLVSLVP</sequence>